<dbReference type="Pfam" id="PF13408">
    <property type="entry name" value="Zn_ribbon_recom"/>
    <property type="match status" value="1"/>
</dbReference>
<dbReference type="SMART" id="SM00857">
    <property type="entry name" value="Resolvase"/>
    <property type="match status" value="1"/>
</dbReference>
<dbReference type="SUPFAM" id="SSF53041">
    <property type="entry name" value="Resolvase-like"/>
    <property type="match status" value="1"/>
</dbReference>
<feature type="domain" description="Resolvase/invertase-type recombinase catalytic" evidence="7">
    <location>
        <begin position="2"/>
        <end position="149"/>
    </location>
</feature>
<dbReference type="InterPro" id="IPR006119">
    <property type="entry name" value="Resolv_N"/>
</dbReference>
<dbReference type="InterPro" id="IPR006118">
    <property type="entry name" value="Recombinase_CS"/>
</dbReference>
<dbReference type="AlphaFoldDB" id="A0A8I1AEB5"/>
<dbReference type="GO" id="GO:0003677">
    <property type="term" value="F:DNA binding"/>
    <property type="evidence" value="ECO:0007669"/>
    <property type="project" value="UniProtKB-KW"/>
</dbReference>
<dbReference type="PROSITE" id="PS51737">
    <property type="entry name" value="RECOMBINASE_DNA_BIND"/>
    <property type="match status" value="1"/>
</dbReference>
<dbReference type="InterPro" id="IPR038109">
    <property type="entry name" value="DNA_bind_recomb_sf"/>
</dbReference>
<accession>A0A8I1AEB5</accession>
<dbReference type="Pfam" id="PF07508">
    <property type="entry name" value="Recombinase"/>
    <property type="match status" value="1"/>
</dbReference>
<feature type="domain" description="Recombinase" evidence="8">
    <location>
        <begin position="156"/>
        <end position="268"/>
    </location>
</feature>
<evidence type="ECO:0000259" key="7">
    <source>
        <dbReference type="PROSITE" id="PS51736"/>
    </source>
</evidence>
<evidence type="ECO:0000256" key="1">
    <source>
        <dbReference type="ARBA" id="ARBA00022908"/>
    </source>
</evidence>
<keyword evidence="6" id="KW-0175">Coiled coil</keyword>
<evidence type="ECO:0000256" key="2">
    <source>
        <dbReference type="ARBA" id="ARBA00023125"/>
    </source>
</evidence>
<dbReference type="RefSeq" id="WP_181732287.1">
    <property type="nucleotide sequence ID" value="NZ_JACEIR010000006.1"/>
</dbReference>
<dbReference type="Pfam" id="PF00239">
    <property type="entry name" value="Resolvase"/>
    <property type="match status" value="1"/>
</dbReference>
<sequence>MKASIYIRVSTAEQAAEGFSLAAQQQRCTDFIKSQGWELGEVYKDDGYSAKDLNRPSMQRLIQDVKSKKFDVLVVYRLDRLVRSVLDLHQLLNIFDEHNIMFKSVTEVFDTTTAMGRLFISIVGAMAQWERENLSERVKMGLERKFLEGKRIGGPAFGYRIDEDGKMVIDQEKAQIVRWIFNSAKKMGINKIAKILNKQGIDSPKGGNWTGSKVAYLLRNPTYTGKIRYLVNRNGYGEKETIDSNHPALISEEEYNEVQEILKKRHGGRKKAHTSDYPFSTILFCNRCGSPYSGARQENKSGVTYYYRCNGTARGICQASTVLEERLVDELLNKINLIIEESKVALESEKEETDNKFRLKQIEAELQRIKKRRRKWQEAFANDAISLEELKERMNEEKEKEEALMEELEAFNTVPNETDVSKDEIIDALKNLKEIWYHLSRKEQKEILNMIFSRIYIKTEGERPHIKPIITDYELL</sequence>
<evidence type="ECO:0000313" key="10">
    <source>
        <dbReference type="Proteomes" id="UP000633619"/>
    </source>
</evidence>
<dbReference type="InterPro" id="IPR025827">
    <property type="entry name" value="Zn_ribbon_recom_dom"/>
</dbReference>
<feature type="active site" description="O-(5'-phospho-DNA)-serine intermediate" evidence="4 5">
    <location>
        <position position="10"/>
    </location>
</feature>
<comment type="caution">
    <text evidence="9">The sequence shown here is derived from an EMBL/GenBank/DDBJ whole genome shotgun (WGS) entry which is preliminary data.</text>
</comment>
<dbReference type="GO" id="GO:0015074">
    <property type="term" value="P:DNA integration"/>
    <property type="evidence" value="ECO:0007669"/>
    <property type="project" value="UniProtKB-KW"/>
</dbReference>
<reference evidence="9 10" key="1">
    <citation type="submission" date="2020-12" db="EMBL/GenBank/DDBJ databases">
        <title>WGS of Thermoactinomyces spp.</title>
        <authorList>
            <person name="Cheng K."/>
        </authorList>
    </citation>
    <scope>NUCLEOTIDE SEQUENCE [LARGE SCALE GENOMIC DNA]</scope>
    <source>
        <strain evidence="10">CICC 10671\DSM 43846</strain>
    </source>
</reference>
<dbReference type="InterPro" id="IPR036162">
    <property type="entry name" value="Resolvase-like_N_sf"/>
</dbReference>
<proteinExistence type="predicted"/>
<dbReference type="Proteomes" id="UP000633619">
    <property type="component" value="Unassembled WGS sequence"/>
</dbReference>
<evidence type="ECO:0000256" key="5">
    <source>
        <dbReference type="PROSITE-ProRule" id="PRU10137"/>
    </source>
</evidence>
<gene>
    <name evidence="9" type="ORF">I8U20_10445</name>
</gene>
<dbReference type="PROSITE" id="PS00397">
    <property type="entry name" value="RECOMBINASES_1"/>
    <property type="match status" value="1"/>
</dbReference>
<evidence type="ECO:0000259" key="8">
    <source>
        <dbReference type="PROSITE" id="PS51737"/>
    </source>
</evidence>
<evidence type="ECO:0000256" key="6">
    <source>
        <dbReference type="SAM" id="Coils"/>
    </source>
</evidence>
<dbReference type="GO" id="GO:0000150">
    <property type="term" value="F:DNA strand exchange activity"/>
    <property type="evidence" value="ECO:0007669"/>
    <property type="project" value="InterPro"/>
</dbReference>
<dbReference type="InterPro" id="IPR011109">
    <property type="entry name" value="DNA_bind_recombinase_dom"/>
</dbReference>
<dbReference type="Gene3D" id="3.90.1750.20">
    <property type="entry name" value="Putative Large Serine Recombinase, Chain B, Domain 2"/>
    <property type="match status" value="1"/>
</dbReference>
<keyword evidence="1" id="KW-0229">DNA integration</keyword>
<dbReference type="InterPro" id="IPR050639">
    <property type="entry name" value="SSR_resolvase"/>
</dbReference>
<evidence type="ECO:0000256" key="3">
    <source>
        <dbReference type="ARBA" id="ARBA00023172"/>
    </source>
</evidence>
<protein>
    <submittedName>
        <fullName evidence="9">Recombinase family protein</fullName>
    </submittedName>
</protein>
<dbReference type="PANTHER" id="PTHR30461">
    <property type="entry name" value="DNA-INVERTASE FROM LAMBDOID PROPHAGE"/>
    <property type="match status" value="1"/>
</dbReference>
<dbReference type="Gene3D" id="3.40.50.1390">
    <property type="entry name" value="Resolvase, N-terminal catalytic domain"/>
    <property type="match status" value="1"/>
</dbReference>
<evidence type="ECO:0000256" key="4">
    <source>
        <dbReference type="PIRSR" id="PIRSR606118-50"/>
    </source>
</evidence>
<feature type="coiled-coil region" evidence="6">
    <location>
        <begin position="359"/>
        <end position="414"/>
    </location>
</feature>
<dbReference type="CDD" id="cd00338">
    <property type="entry name" value="Ser_Recombinase"/>
    <property type="match status" value="1"/>
</dbReference>
<keyword evidence="2" id="KW-0238">DNA-binding</keyword>
<dbReference type="EMBL" id="JAECVW010000006">
    <property type="protein sequence ID" value="MBH8595749.1"/>
    <property type="molecule type" value="Genomic_DNA"/>
</dbReference>
<dbReference type="PANTHER" id="PTHR30461:SF23">
    <property type="entry name" value="DNA RECOMBINASE-RELATED"/>
    <property type="match status" value="1"/>
</dbReference>
<evidence type="ECO:0000313" key="9">
    <source>
        <dbReference type="EMBL" id="MBH8595749.1"/>
    </source>
</evidence>
<keyword evidence="3" id="KW-0233">DNA recombination</keyword>
<dbReference type="PROSITE" id="PS51736">
    <property type="entry name" value="RECOMBINASES_3"/>
    <property type="match status" value="1"/>
</dbReference>
<name>A0A8I1AEB5_THEIN</name>
<keyword evidence="10" id="KW-1185">Reference proteome</keyword>
<organism evidence="9 10">
    <name type="scientific">Thermoactinomyces intermedius</name>
    <dbReference type="NCBI Taxonomy" id="2024"/>
    <lineage>
        <taxon>Bacteria</taxon>
        <taxon>Bacillati</taxon>
        <taxon>Bacillota</taxon>
        <taxon>Bacilli</taxon>
        <taxon>Bacillales</taxon>
        <taxon>Thermoactinomycetaceae</taxon>
        <taxon>Thermoactinomyces</taxon>
    </lineage>
</organism>